<dbReference type="AlphaFoldDB" id="A0A4P6LRW2"/>
<dbReference type="RefSeq" id="WP_165392317.1">
    <property type="nucleotide sequence ID" value="NZ_CP035945.1"/>
</dbReference>
<dbReference type="EMBL" id="CP035945">
    <property type="protein sequence ID" value="QBE94656.1"/>
    <property type="molecule type" value="Genomic_DNA"/>
</dbReference>
<dbReference type="CDD" id="cd00093">
    <property type="entry name" value="HTH_XRE"/>
    <property type="match status" value="1"/>
</dbReference>
<dbReference type="InterPro" id="IPR001387">
    <property type="entry name" value="Cro/C1-type_HTH"/>
</dbReference>
<evidence type="ECO:0000313" key="4">
    <source>
        <dbReference type="Proteomes" id="UP000289794"/>
    </source>
</evidence>
<organism evidence="3 4">
    <name type="scientific">Blautia producta</name>
    <dbReference type="NCBI Taxonomy" id="33035"/>
    <lineage>
        <taxon>Bacteria</taxon>
        <taxon>Bacillati</taxon>
        <taxon>Bacillota</taxon>
        <taxon>Clostridia</taxon>
        <taxon>Lachnospirales</taxon>
        <taxon>Lachnospiraceae</taxon>
        <taxon>Blautia</taxon>
    </lineage>
</organism>
<feature type="domain" description="HTH cro/C1-type" evidence="2">
    <location>
        <begin position="21"/>
        <end position="75"/>
    </location>
</feature>
<name>A0A4P6LRW2_9FIRM</name>
<reference evidence="3 4" key="1">
    <citation type="submission" date="2019-01" db="EMBL/GenBank/DDBJ databases">
        <title>PMF-metabolizing Aryl O-demethylase.</title>
        <authorList>
            <person name="Kim M."/>
        </authorList>
    </citation>
    <scope>NUCLEOTIDE SEQUENCE [LARGE SCALE GENOMIC DNA]</scope>
    <source>
        <strain evidence="3 4">PMF1</strain>
    </source>
</reference>
<keyword evidence="1" id="KW-0238">DNA-binding</keyword>
<evidence type="ECO:0000256" key="1">
    <source>
        <dbReference type="ARBA" id="ARBA00023125"/>
    </source>
</evidence>
<dbReference type="KEGG" id="bpro:PMF13cell1_00149"/>
<evidence type="ECO:0000313" key="3">
    <source>
        <dbReference type="EMBL" id="QBE94656.1"/>
    </source>
</evidence>
<sequence>MLTTAEIEQCSLDTALIGKRIKKARKEKRQTQEYLAGLCDCTPTHICNIENGKIGISLELLFKISVILEKSMDYFVMDNPNANPEVKINTEIAPKLTQCDPQMLDMVVSFLDRLISYRDNLSRKLTETNNT</sequence>
<protein>
    <recommendedName>
        <fullName evidence="2">HTH cro/C1-type domain-containing protein</fullName>
    </recommendedName>
</protein>
<dbReference type="Gene3D" id="1.10.260.40">
    <property type="entry name" value="lambda repressor-like DNA-binding domains"/>
    <property type="match status" value="1"/>
</dbReference>
<dbReference type="Proteomes" id="UP000289794">
    <property type="component" value="Chromosome"/>
</dbReference>
<dbReference type="PANTHER" id="PTHR46558:SF3">
    <property type="entry name" value="TRANSCRIPTIONAL REGULATOR"/>
    <property type="match status" value="1"/>
</dbReference>
<dbReference type="GO" id="GO:0003677">
    <property type="term" value="F:DNA binding"/>
    <property type="evidence" value="ECO:0007669"/>
    <property type="project" value="UniProtKB-KW"/>
</dbReference>
<dbReference type="SUPFAM" id="SSF47413">
    <property type="entry name" value="lambda repressor-like DNA-binding domains"/>
    <property type="match status" value="1"/>
</dbReference>
<accession>A0A4P6LRW2</accession>
<dbReference type="SMART" id="SM00530">
    <property type="entry name" value="HTH_XRE"/>
    <property type="match status" value="1"/>
</dbReference>
<proteinExistence type="predicted"/>
<evidence type="ECO:0000259" key="2">
    <source>
        <dbReference type="PROSITE" id="PS50943"/>
    </source>
</evidence>
<gene>
    <name evidence="3" type="ORF">PMF13cell1_00149</name>
</gene>
<dbReference type="PROSITE" id="PS50943">
    <property type="entry name" value="HTH_CROC1"/>
    <property type="match status" value="1"/>
</dbReference>
<dbReference type="PANTHER" id="PTHR46558">
    <property type="entry name" value="TRACRIPTIONAL REGULATORY PROTEIN-RELATED-RELATED"/>
    <property type="match status" value="1"/>
</dbReference>
<dbReference type="Pfam" id="PF01381">
    <property type="entry name" value="HTH_3"/>
    <property type="match status" value="1"/>
</dbReference>
<dbReference type="InterPro" id="IPR010982">
    <property type="entry name" value="Lambda_DNA-bd_dom_sf"/>
</dbReference>